<accession>A0ABQ1VAI7</accession>
<dbReference type="EMBL" id="BMIU01000031">
    <property type="protein sequence ID" value="GGF49210.1"/>
    <property type="molecule type" value="Genomic_DNA"/>
</dbReference>
<keyword evidence="1" id="KW-0812">Transmembrane</keyword>
<organism evidence="2 3">
    <name type="scientific">Echinicola rosea</name>
    <dbReference type="NCBI Taxonomy" id="1807691"/>
    <lineage>
        <taxon>Bacteria</taxon>
        <taxon>Pseudomonadati</taxon>
        <taxon>Bacteroidota</taxon>
        <taxon>Cytophagia</taxon>
        <taxon>Cytophagales</taxon>
        <taxon>Cyclobacteriaceae</taxon>
        <taxon>Echinicola</taxon>
    </lineage>
</organism>
<gene>
    <name evidence="2" type="ORF">GCM10011339_42270</name>
</gene>
<evidence type="ECO:0000313" key="3">
    <source>
        <dbReference type="Proteomes" id="UP000647339"/>
    </source>
</evidence>
<feature type="transmembrane region" description="Helical" evidence="1">
    <location>
        <begin position="16"/>
        <end position="40"/>
    </location>
</feature>
<sequence length="63" mass="7483">MPDEVWCVEFLSSLDFITLTISETEMTICISGISTFYALLSKKRRSHEKRENREYHLLPSENW</sequence>
<keyword evidence="1" id="KW-1133">Transmembrane helix</keyword>
<name>A0ABQ1VAI7_9BACT</name>
<dbReference type="Proteomes" id="UP000647339">
    <property type="component" value="Unassembled WGS sequence"/>
</dbReference>
<proteinExistence type="predicted"/>
<evidence type="ECO:0000313" key="2">
    <source>
        <dbReference type="EMBL" id="GGF49210.1"/>
    </source>
</evidence>
<keyword evidence="3" id="KW-1185">Reference proteome</keyword>
<comment type="caution">
    <text evidence="2">The sequence shown here is derived from an EMBL/GenBank/DDBJ whole genome shotgun (WGS) entry which is preliminary data.</text>
</comment>
<keyword evidence="1" id="KW-0472">Membrane</keyword>
<protein>
    <submittedName>
        <fullName evidence="2">Uncharacterized protein</fullName>
    </submittedName>
</protein>
<reference evidence="3" key="1">
    <citation type="journal article" date="2019" name="Int. J. Syst. Evol. Microbiol.">
        <title>The Global Catalogue of Microorganisms (GCM) 10K type strain sequencing project: providing services to taxonomists for standard genome sequencing and annotation.</title>
        <authorList>
            <consortium name="The Broad Institute Genomics Platform"/>
            <consortium name="The Broad Institute Genome Sequencing Center for Infectious Disease"/>
            <person name="Wu L."/>
            <person name="Ma J."/>
        </authorList>
    </citation>
    <scope>NUCLEOTIDE SEQUENCE [LARGE SCALE GENOMIC DNA]</scope>
    <source>
        <strain evidence="3">CGMCC 1.15407</strain>
    </source>
</reference>
<evidence type="ECO:0000256" key="1">
    <source>
        <dbReference type="SAM" id="Phobius"/>
    </source>
</evidence>